<dbReference type="GO" id="GO:0000166">
    <property type="term" value="F:nucleotide binding"/>
    <property type="evidence" value="ECO:0007669"/>
    <property type="project" value="UniProtKB-KW"/>
</dbReference>
<feature type="domain" description="GDP-fucose pyrophosphorylase" evidence="5">
    <location>
        <begin position="2023"/>
        <end position="2085"/>
    </location>
</feature>
<feature type="compositionally biased region" description="Low complexity" evidence="4">
    <location>
        <begin position="1164"/>
        <end position="1175"/>
    </location>
</feature>
<evidence type="ECO:0000313" key="7">
    <source>
        <dbReference type="EMBL" id="KAL0428713.1"/>
    </source>
</evidence>
<dbReference type="Pfam" id="PF07959">
    <property type="entry name" value="Fucose_pyrophosphorylase"/>
    <property type="match status" value="2"/>
</dbReference>
<feature type="compositionally biased region" description="Basic and acidic residues" evidence="4">
    <location>
        <begin position="1232"/>
        <end position="1242"/>
    </location>
</feature>
<feature type="domain" description="RAVE complex protein Rav1 C-terminal" evidence="6">
    <location>
        <begin position="694"/>
        <end position="912"/>
    </location>
</feature>
<dbReference type="InterPro" id="IPR001680">
    <property type="entry name" value="WD40_rpt"/>
</dbReference>
<dbReference type="InterPro" id="IPR015943">
    <property type="entry name" value="WD40/YVTN_repeat-like_dom_sf"/>
</dbReference>
<feature type="region of interest" description="Disordered" evidence="4">
    <location>
        <begin position="1163"/>
        <end position="1190"/>
    </location>
</feature>
<dbReference type="SMART" id="SM00320">
    <property type="entry name" value="WD40"/>
    <property type="match status" value="8"/>
</dbReference>
<feature type="repeat" description="WD" evidence="3">
    <location>
        <begin position="1630"/>
        <end position="1653"/>
    </location>
</feature>
<evidence type="ECO:0000256" key="1">
    <source>
        <dbReference type="ARBA" id="ARBA00022679"/>
    </source>
</evidence>
<feature type="domain" description="GDP-fucose pyrophosphorylase" evidence="5">
    <location>
        <begin position="1826"/>
        <end position="1971"/>
    </location>
</feature>
<keyword evidence="2" id="KW-0547">Nucleotide-binding</keyword>
<feature type="region of interest" description="Disordered" evidence="4">
    <location>
        <begin position="1208"/>
        <end position="1242"/>
    </location>
</feature>
<dbReference type="InterPro" id="IPR022033">
    <property type="entry name" value="Rav1p_C"/>
</dbReference>
<name>A0AAW2VHR6_SESRA</name>
<dbReference type="InterPro" id="IPR012887">
    <property type="entry name" value="GDP_fucose_pyrophosphorylase"/>
</dbReference>
<keyword evidence="1" id="KW-0808">Transferase</keyword>
<dbReference type="Pfam" id="PF12234">
    <property type="entry name" value="Rav1p_C"/>
    <property type="match status" value="1"/>
</dbReference>
<dbReference type="EMBL" id="JACGWJ010000003">
    <property type="protein sequence ID" value="KAL0428713.1"/>
    <property type="molecule type" value="Genomic_DNA"/>
</dbReference>
<evidence type="ECO:0000256" key="4">
    <source>
        <dbReference type="SAM" id="MobiDB-lite"/>
    </source>
</evidence>
<dbReference type="Gene3D" id="2.130.10.10">
    <property type="entry name" value="YVTN repeat-like/Quinoprotein amine dehydrogenase"/>
    <property type="match status" value="2"/>
</dbReference>
<dbReference type="PANTHER" id="PTHR13950:SF9">
    <property type="entry name" value="RABCONNECTIN-3A"/>
    <property type="match status" value="1"/>
</dbReference>
<dbReference type="PANTHER" id="PTHR13950">
    <property type="entry name" value="RABCONNECTIN-RELATED"/>
    <property type="match status" value="1"/>
</dbReference>
<evidence type="ECO:0000256" key="2">
    <source>
        <dbReference type="ARBA" id="ARBA00022741"/>
    </source>
</evidence>
<comment type="caution">
    <text evidence="7">The sequence shown here is derived from an EMBL/GenBank/DDBJ whole genome shotgun (WGS) entry which is preliminary data.</text>
</comment>
<sequence length="2086" mass="228762">MIQWRPSTGKPSSKHARHALRPVLLTCCFDGAVRLWGEIDDGRIRRKEYSDQKATKLSFCVIVSVEVNQTLNGFLCSDVFVSWAMEVEGVTIINKETCYYSCLDDLQYDTAGRCEWLIGFGPKRVTTLWAIHCLDDFAPVRFPRVTLWKKQELVSVEMEAGQLLVHKVLMMRTRASGPPVVCSLVQLLPCNSFAWAQLYTQVSTSTEGKSANNGHAESPLTACAKGVLEVEGHTGKILQIAIHPFSVEVELAASLDANGMLIFWSFQPISIVIQACPHQHRLGNSVEKFLFLTTLQITFDPRSSVFPVPHNDDVVTCCAVVCPIDLVLSVEQQLSSAEEMGSCSYSYHMITGCANGSLKLWRTMPAQSMSSDANWSLVGMLTSEQGPILAVSASACCRKIATASTTNYLSYFSSLSIWECMLVESAGSFMLEDKLFFDGKIVALNWFRLGNGQLLLGVGLENELRLYALQRHGGQDILKCEMPLKRNAWICIAVYSGLPAISNFLWGPKGTAIVVHDEYFSIFSQYLLLCDSAGSNGHVVSLISIASEKPPEKNTGGQYQSQASTKMNTEGHLQSTVNTEKCLPAYNSDTRICFLSMSEITDIIGGSLPLFHPEALLINLCSGHWKRAFVALRHLVQRLASSNLSKQGYVEQFTASNEAITLFSDWWYDNPNSSLTSSLSRSEFNDFAEALERFWVAVRFQKLYFARRFSRLPLAEELVVSSGLIGWAFHSDCHENLFQSLLSSEPSWEEMRSMGVGFWYTNVAELRVKMERLARQQYMKNKDPKACMLLYIALNRLQVLAGLFKISKEDKDKPLAGFLSRNFQEDKNKAAALKNAYVLMSKHQLELAIAFFLLGGDASSAVTVCAKNLGDEQLALVICHLVEGRGASLECNLILKFLLPSALSKGDFWMAMVIGKLFPIFFEMLGVEMGSEFNIAVLSSSTASFLDPSIGQYCLMLATKTSMKNAIGEFNAAVLCRWATLLSVTSFGRCGLPDHTDYFSFLLDKLEALECLSSSISLSGGTTHANVVHNPTGNLFEMGKPSINQSSSNWISDELLCHIMSHSCLKKNFEALLVLVRPIMVKLMRGAANEIKIEDLIKLLADIAEILAHNSPTELGTHVQTNGEKQERSGVVPDDKIWLAASASLWMHMSRFLEHQLSTLSEVLDGSGSSPSQPDLDPDDNDLQLQEKSSSGWRDAYVSIMREFESEETCDKEDRLDSPSGARGSPLACLSPDDHPFKSSGDKDLYDPKRVVPFQNPKEIYRRNGELLEALCLNSIDHCQAALASNKKGIIFFNWEDGVLHSDKSEYIWAEADWSHDGWAGSESIPVPTYVSPGVGLGIKKGAHLGLGGATIGAGALPTPGRDLTGGGAFGIPGYAGAGSSRLGWGVQEGFDEFLDPPATVDNIRTRAFASHPSRPFFLVGSSNTHIYLWEFNKDVATATYGVLPAANVPPPYALASVSAVQFDHFGHRFVTAALDGTVCTWQLEVGGRSNVHPTESSVCFNNHTADVTYVTASGSIVAAAGYSSNGVNVVVWDTLAPPTTSQASIMCHEGGARSLSVFDNDIGSGSISPLILTGGKGGDVGLHDFRYIATGRTKKHKHLDTGEHNISASSSVDMRSKTGDQNRNGMLCFFLTGSNDGDVKLWDAKMAKLVFHWPRLHERHTFLQPSSRGFGGVVRAAVTDIQVVSHGFLTCGGDVRHGGGSQMESRSRRSSVRSKADLSTSLRRAWYHLRLSVRDPTRVPTWDAILLTAASPEQAELYNWQLNRAKRMGRIAPSTITLAVPDPNGQRIGSGAATLNAISALAKYLHQLSLVDLAKKAYFTASCWGDSKRVPWANPMGKVFLPLPYMAADDPDGPVPLLFDHILAIASCARQAFQMKVGFIMTGDVLPCFHAFSMVLPEDTASIVTVPITLDIASNHGVIVASKFGSRNDNRSVFLVENLLQKPSVEDLVDHKAILDDGRTLLDTGIIAVKAWVPAKHEWLKHALWVRNLSQHWENRSVPIVHMISYFCTLEPQTKFWITLMVLVQDLCRRHLCSIPATTASDIAASAMIVSSKIDPGVSIGEESLVYDSSISTGVQIGSQSIVVV</sequence>
<accession>A0AAW2VHR6</accession>
<dbReference type="SUPFAM" id="SSF50978">
    <property type="entry name" value="WD40 repeat-like"/>
    <property type="match status" value="2"/>
</dbReference>
<keyword evidence="3" id="KW-0853">WD repeat</keyword>
<gene>
    <name evidence="7" type="ORF">Sradi_0497300</name>
</gene>
<feature type="region of interest" description="Disordered" evidence="4">
    <location>
        <begin position="1696"/>
        <end position="1715"/>
    </location>
</feature>
<protein>
    <submittedName>
        <fullName evidence="7">Bifunctional fucokinase/fucose pyrophosphorylase</fullName>
    </submittedName>
</protein>
<dbReference type="InterPro" id="IPR052208">
    <property type="entry name" value="DmX-like/RAVE_component"/>
</dbReference>
<dbReference type="GO" id="GO:0016772">
    <property type="term" value="F:transferase activity, transferring phosphorus-containing groups"/>
    <property type="evidence" value="ECO:0007669"/>
    <property type="project" value="InterPro"/>
</dbReference>
<dbReference type="GO" id="GO:0007035">
    <property type="term" value="P:vacuolar acidification"/>
    <property type="evidence" value="ECO:0007669"/>
    <property type="project" value="TreeGrafter"/>
</dbReference>
<proteinExistence type="predicted"/>
<organism evidence="7">
    <name type="scientific">Sesamum radiatum</name>
    <name type="common">Black benniseed</name>
    <dbReference type="NCBI Taxonomy" id="300843"/>
    <lineage>
        <taxon>Eukaryota</taxon>
        <taxon>Viridiplantae</taxon>
        <taxon>Streptophyta</taxon>
        <taxon>Embryophyta</taxon>
        <taxon>Tracheophyta</taxon>
        <taxon>Spermatophyta</taxon>
        <taxon>Magnoliopsida</taxon>
        <taxon>eudicotyledons</taxon>
        <taxon>Gunneridae</taxon>
        <taxon>Pentapetalae</taxon>
        <taxon>asterids</taxon>
        <taxon>lamiids</taxon>
        <taxon>Lamiales</taxon>
        <taxon>Pedaliaceae</taxon>
        <taxon>Sesamum</taxon>
    </lineage>
</organism>
<reference evidence="7" key="1">
    <citation type="submission" date="2020-06" db="EMBL/GenBank/DDBJ databases">
        <authorList>
            <person name="Li T."/>
            <person name="Hu X."/>
            <person name="Zhang T."/>
            <person name="Song X."/>
            <person name="Zhang H."/>
            <person name="Dai N."/>
            <person name="Sheng W."/>
            <person name="Hou X."/>
            <person name="Wei L."/>
        </authorList>
    </citation>
    <scope>NUCLEOTIDE SEQUENCE</scope>
    <source>
        <strain evidence="7">G02</strain>
        <tissue evidence="7">Leaf</tissue>
    </source>
</reference>
<evidence type="ECO:0000256" key="3">
    <source>
        <dbReference type="PROSITE-ProRule" id="PRU00221"/>
    </source>
</evidence>
<dbReference type="InterPro" id="IPR036322">
    <property type="entry name" value="WD40_repeat_dom_sf"/>
</dbReference>
<dbReference type="PROSITE" id="PS50082">
    <property type="entry name" value="WD_REPEATS_2"/>
    <property type="match status" value="1"/>
</dbReference>
<evidence type="ECO:0000259" key="5">
    <source>
        <dbReference type="Pfam" id="PF07959"/>
    </source>
</evidence>
<dbReference type="GO" id="GO:0043291">
    <property type="term" value="C:RAVE complex"/>
    <property type="evidence" value="ECO:0007669"/>
    <property type="project" value="TreeGrafter"/>
</dbReference>
<reference evidence="7" key="2">
    <citation type="journal article" date="2024" name="Plant">
        <title>Genomic evolution and insights into agronomic trait innovations of Sesamum species.</title>
        <authorList>
            <person name="Miao H."/>
            <person name="Wang L."/>
            <person name="Qu L."/>
            <person name="Liu H."/>
            <person name="Sun Y."/>
            <person name="Le M."/>
            <person name="Wang Q."/>
            <person name="Wei S."/>
            <person name="Zheng Y."/>
            <person name="Lin W."/>
            <person name="Duan Y."/>
            <person name="Cao H."/>
            <person name="Xiong S."/>
            <person name="Wang X."/>
            <person name="Wei L."/>
            <person name="Li C."/>
            <person name="Ma Q."/>
            <person name="Ju M."/>
            <person name="Zhao R."/>
            <person name="Li G."/>
            <person name="Mu C."/>
            <person name="Tian Q."/>
            <person name="Mei H."/>
            <person name="Zhang T."/>
            <person name="Gao T."/>
            <person name="Zhang H."/>
        </authorList>
    </citation>
    <scope>NUCLEOTIDE SEQUENCE</scope>
    <source>
        <strain evidence="7">G02</strain>
    </source>
</reference>
<dbReference type="GO" id="GO:0042350">
    <property type="term" value="P:GDP-L-fucose biosynthetic process"/>
    <property type="evidence" value="ECO:0007669"/>
    <property type="project" value="UniProtKB-ARBA"/>
</dbReference>
<evidence type="ECO:0000259" key="6">
    <source>
        <dbReference type="Pfam" id="PF12234"/>
    </source>
</evidence>